<evidence type="ECO:0000256" key="7">
    <source>
        <dbReference type="ARBA" id="ARBA00023136"/>
    </source>
</evidence>
<keyword evidence="3" id="KW-0813">Transport</keyword>
<evidence type="ECO:0000256" key="8">
    <source>
        <dbReference type="SAM" id="MobiDB-lite"/>
    </source>
</evidence>
<dbReference type="Proteomes" id="UP000295060">
    <property type="component" value="Unassembled WGS sequence"/>
</dbReference>
<reference evidence="10 11" key="1">
    <citation type="submission" date="2019-03" db="EMBL/GenBank/DDBJ databases">
        <title>Genomic Encyclopedia of Type Strains, Phase III (KMG-III): the genomes of soil and plant-associated and newly described type strains.</title>
        <authorList>
            <person name="Whitman W."/>
        </authorList>
    </citation>
    <scope>NUCLEOTIDE SEQUENCE [LARGE SCALE GENOMIC DNA]</scope>
    <source>
        <strain evidence="10 11">VKMAc-2574</strain>
    </source>
</reference>
<keyword evidence="6 9" id="KW-1133">Transmembrane helix</keyword>
<feature type="transmembrane region" description="Helical" evidence="9">
    <location>
        <begin position="396"/>
        <end position="424"/>
    </location>
</feature>
<feature type="transmembrane region" description="Helical" evidence="9">
    <location>
        <begin position="297"/>
        <end position="319"/>
    </location>
</feature>
<feature type="transmembrane region" description="Helical" evidence="9">
    <location>
        <begin position="234"/>
        <end position="258"/>
    </location>
</feature>
<dbReference type="PANTHER" id="PTHR21716">
    <property type="entry name" value="TRANSMEMBRANE PROTEIN"/>
    <property type="match status" value="1"/>
</dbReference>
<dbReference type="RefSeq" id="WP_134128918.1">
    <property type="nucleotide sequence ID" value="NZ_SODU01000001.1"/>
</dbReference>
<feature type="transmembrane region" description="Helical" evidence="9">
    <location>
        <begin position="365"/>
        <end position="384"/>
    </location>
</feature>
<evidence type="ECO:0000256" key="2">
    <source>
        <dbReference type="ARBA" id="ARBA00009773"/>
    </source>
</evidence>
<keyword evidence="4" id="KW-1003">Cell membrane</keyword>
<evidence type="ECO:0000256" key="9">
    <source>
        <dbReference type="SAM" id="Phobius"/>
    </source>
</evidence>
<evidence type="ECO:0000256" key="3">
    <source>
        <dbReference type="ARBA" id="ARBA00022448"/>
    </source>
</evidence>
<comment type="subcellular location">
    <subcellularLocation>
        <location evidence="1">Cell membrane</location>
        <topology evidence="1">Multi-pass membrane protein</topology>
    </subcellularLocation>
</comment>
<evidence type="ECO:0000256" key="1">
    <source>
        <dbReference type="ARBA" id="ARBA00004651"/>
    </source>
</evidence>
<comment type="similarity">
    <text evidence="2">Belongs to the autoinducer-2 exporter (AI-2E) (TC 2.A.86) family.</text>
</comment>
<feature type="region of interest" description="Disordered" evidence="8">
    <location>
        <begin position="1"/>
        <end position="38"/>
    </location>
</feature>
<feature type="transmembrane region" description="Helical" evidence="9">
    <location>
        <begin position="90"/>
        <end position="107"/>
    </location>
</feature>
<proteinExistence type="inferred from homology"/>
<evidence type="ECO:0000313" key="10">
    <source>
        <dbReference type="EMBL" id="TDW95404.1"/>
    </source>
</evidence>
<accession>A0ABY2FQH7</accession>
<dbReference type="InterPro" id="IPR002549">
    <property type="entry name" value="AI-2E-like"/>
</dbReference>
<dbReference type="PANTHER" id="PTHR21716:SF53">
    <property type="entry name" value="PERMEASE PERM-RELATED"/>
    <property type="match status" value="1"/>
</dbReference>
<sequence>MGYQNAGARHRPCHEGGAVDAMMNQHDGPHVEATSTRPDYDPDVARAPVEQQQVEQHHEVPPYQHDGGAPVPGDGAPATARVEPMVVPRWVQAILIAAALFAVTVLARAAAPVLMVFLIAAVVALIVNPMVTLLERVRVPRGLAIGVVFVVFFGALSGAVALLVRPVAAQVSEFQADLPRLIASANASLANLQQWLDHRHIGIQLKRPGETALDTLQASILRGSGDVIAFTRDLVTLIAEAGFMLILILVIAIYMLLYGRQIGDLVRRWMPPGDGSVEDDYPTRVQRAVSGYVRGQFTFSFTMGLSAGVALWLFGAFGIFPAGKTYAVFFGVFYGLMELIPYLGPVLGAAPALLVALFQGQPWTALWLLILFVVLQQLEGHIVAPQVFGHSLRINPLVVLFALLLGGHLQGIIGALVALPLAAVARETALYLRRHLMMEPWGTPTAAVLRANPPGSSAVTAATPPTAKASPLSLAWAARASRQLRRRLPGRAGKSAEQESPDADAGSPPIPPSPPQ</sequence>
<organism evidence="10 11">
    <name type="scientific">Kribbella pratensis</name>
    <dbReference type="NCBI Taxonomy" id="2512112"/>
    <lineage>
        <taxon>Bacteria</taxon>
        <taxon>Bacillati</taxon>
        <taxon>Actinomycetota</taxon>
        <taxon>Actinomycetes</taxon>
        <taxon>Propionibacteriales</taxon>
        <taxon>Kribbellaceae</taxon>
        <taxon>Kribbella</taxon>
    </lineage>
</organism>
<evidence type="ECO:0000313" key="11">
    <source>
        <dbReference type="Proteomes" id="UP000295060"/>
    </source>
</evidence>
<evidence type="ECO:0000256" key="5">
    <source>
        <dbReference type="ARBA" id="ARBA00022692"/>
    </source>
</evidence>
<protein>
    <submittedName>
        <fullName evidence="10">PurR-regulated permease PerM</fullName>
    </submittedName>
</protein>
<keyword evidence="5 9" id="KW-0812">Transmembrane</keyword>
<evidence type="ECO:0000256" key="6">
    <source>
        <dbReference type="ARBA" id="ARBA00022989"/>
    </source>
</evidence>
<name>A0ABY2FQH7_9ACTN</name>
<dbReference type="EMBL" id="SODU01000001">
    <property type="protein sequence ID" value="TDW95404.1"/>
    <property type="molecule type" value="Genomic_DNA"/>
</dbReference>
<evidence type="ECO:0000256" key="4">
    <source>
        <dbReference type="ARBA" id="ARBA00022475"/>
    </source>
</evidence>
<keyword evidence="7 9" id="KW-0472">Membrane</keyword>
<keyword evidence="11" id="KW-1185">Reference proteome</keyword>
<feature type="transmembrane region" description="Helical" evidence="9">
    <location>
        <begin position="143"/>
        <end position="164"/>
    </location>
</feature>
<feature type="region of interest" description="Disordered" evidence="8">
    <location>
        <begin position="486"/>
        <end position="516"/>
    </location>
</feature>
<gene>
    <name evidence="10" type="ORF">EV137_2744</name>
</gene>
<comment type="caution">
    <text evidence="10">The sequence shown here is derived from an EMBL/GenBank/DDBJ whole genome shotgun (WGS) entry which is preliminary data.</text>
</comment>
<dbReference type="Pfam" id="PF01594">
    <property type="entry name" value="AI-2E_transport"/>
    <property type="match status" value="1"/>
</dbReference>
<feature type="transmembrane region" description="Helical" evidence="9">
    <location>
        <begin position="113"/>
        <end position="131"/>
    </location>
</feature>
<feature type="transmembrane region" description="Helical" evidence="9">
    <location>
        <begin position="339"/>
        <end position="358"/>
    </location>
</feature>